<evidence type="ECO:0000256" key="1">
    <source>
        <dbReference type="ARBA" id="ARBA00022679"/>
    </source>
</evidence>
<dbReference type="Gene3D" id="3.40.718.10">
    <property type="entry name" value="Isopropylmalate Dehydrogenase"/>
    <property type="match status" value="1"/>
</dbReference>
<dbReference type="GO" id="GO:0003677">
    <property type="term" value="F:DNA binding"/>
    <property type="evidence" value="ECO:0007669"/>
    <property type="project" value="InterPro"/>
</dbReference>
<dbReference type="CDD" id="cd02209">
    <property type="entry name" value="cupin_XRE_C"/>
    <property type="match status" value="1"/>
</dbReference>
<dbReference type="CDD" id="cd00093">
    <property type="entry name" value="HTH_XRE"/>
    <property type="match status" value="1"/>
</dbReference>
<dbReference type="Gene3D" id="1.10.260.40">
    <property type="entry name" value="lambda repressor-like DNA-binding domains"/>
    <property type="match status" value="1"/>
</dbReference>
<dbReference type="GO" id="GO:0016746">
    <property type="term" value="F:acyltransferase activity"/>
    <property type="evidence" value="ECO:0007669"/>
    <property type="project" value="UniProtKB-KW"/>
</dbReference>
<gene>
    <name evidence="4" type="ORF">GMST_30880</name>
</gene>
<dbReference type="PANTHER" id="PTHR43356:SF2">
    <property type="entry name" value="PHOSPHATE ACETYLTRANSFERASE"/>
    <property type="match status" value="1"/>
</dbReference>
<dbReference type="PANTHER" id="PTHR43356">
    <property type="entry name" value="PHOSPHATE ACETYLTRANSFERASE"/>
    <property type="match status" value="1"/>
</dbReference>
<dbReference type="InterPro" id="IPR001387">
    <property type="entry name" value="Cro/C1-type_HTH"/>
</dbReference>
<dbReference type="Pfam" id="PF01381">
    <property type="entry name" value="HTH_3"/>
    <property type="match status" value="1"/>
</dbReference>
<keyword evidence="1" id="KW-0808">Transferase</keyword>
<sequence>MKIGRHLKEVLKLKGVSLESVAQALNWNRGTLESVLADQLAPSISELLRLATLLGVGISRLLYGKDQVEQKALKTSKNERVGVTRRDFLHYESLAPAFAGRHLEPFIVDIFQERSQELDVSRHPGEEFLFVLEGELEVTVGETPYRLEPGDSFYFDSVLPHTLRAITEKARMVAVIYKSESMLNLTQGRGMKSLIEAAQLLPRQNVVLVCPDPVSLSAVNKGIEEGIIERAFLVGSVERTRSKCANELLYLKRYEYLEVEAESERYEEEAARAGVGLIRAGKGDMLMKGSINTAPFIKAVLNREHGIGTGRRLSIVSIFELPGVDRLVFLTDPGINPELFLHDDPASGVDIIENAVDVARALGVERPKVALLEANEVPSAKIPTTLMERSLSEREWALADVYGPLSYDLALYPQAVAKKGLTGNPVAGQADILVVPHISGGNFLYKSWVFTMGAEVANVVLGARAPIILTSRSDSDLTKFLTISASALYSHFLNRGEGEGSADAALPAPAP</sequence>
<dbReference type="Gene3D" id="2.60.120.10">
    <property type="entry name" value="Jelly Rolls"/>
    <property type="match status" value="1"/>
</dbReference>
<dbReference type="InterPro" id="IPR002505">
    <property type="entry name" value="PTA_PTB"/>
</dbReference>
<name>A0A6V8MLZ6_9BACT</name>
<feature type="domain" description="HTH cro/C1-type" evidence="3">
    <location>
        <begin position="7"/>
        <end position="61"/>
    </location>
</feature>
<accession>A0A6V8MLZ6</accession>
<keyword evidence="2" id="KW-0012">Acyltransferase</keyword>
<protein>
    <recommendedName>
        <fullName evidence="3">HTH cro/C1-type domain-containing protein</fullName>
    </recommendedName>
</protein>
<dbReference type="SUPFAM" id="SSF53659">
    <property type="entry name" value="Isocitrate/Isopropylmalate dehydrogenase-like"/>
    <property type="match status" value="1"/>
</dbReference>
<dbReference type="InterPro" id="IPR050500">
    <property type="entry name" value="Phos_Acetyltrans/Butyryltrans"/>
</dbReference>
<dbReference type="SUPFAM" id="SSF51182">
    <property type="entry name" value="RmlC-like cupins"/>
    <property type="match status" value="1"/>
</dbReference>
<evidence type="ECO:0000313" key="4">
    <source>
        <dbReference type="EMBL" id="GFO60763.1"/>
    </source>
</evidence>
<dbReference type="InterPro" id="IPR013096">
    <property type="entry name" value="Cupin_2"/>
</dbReference>
<dbReference type="InterPro" id="IPR011051">
    <property type="entry name" value="RmlC_Cupin_sf"/>
</dbReference>
<proteinExistence type="predicted"/>
<dbReference type="Proteomes" id="UP000556026">
    <property type="component" value="Unassembled WGS sequence"/>
</dbReference>
<reference evidence="5" key="1">
    <citation type="submission" date="2020-06" db="EMBL/GenBank/DDBJ databases">
        <title>Draft genomic sequence of Geomonas sp. Red330.</title>
        <authorList>
            <person name="Itoh H."/>
            <person name="Zhenxing X."/>
            <person name="Ushijima N."/>
            <person name="Masuda Y."/>
            <person name="Shiratori Y."/>
            <person name="Senoo K."/>
        </authorList>
    </citation>
    <scope>NUCLEOTIDE SEQUENCE [LARGE SCALE GENOMIC DNA]</scope>
    <source>
        <strain evidence="5">Red330</strain>
    </source>
</reference>
<dbReference type="AlphaFoldDB" id="A0A6V8MLZ6"/>
<evidence type="ECO:0000256" key="2">
    <source>
        <dbReference type="ARBA" id="ARBA00023315"/>
    </source>
</evidence>
<evidence type="ECO:0000259" key="3">
    <source>
        <dbReference type="PROSITE" id="PS50943"/>
    </source>
</evidence>
<evidence type="ECO:0000313" key="5">
    <source>
        <dbReference type="Proteomes" id="UP000556026"/>
    </source>
</evidence>
<dbReference type="InterPro" id="IPR014710">
    <property type="entry name" value="RmlC-like_jellyroll"/>
</dbReference>
<dbReference type="Pfam" id="PF01515">
    <property type="entry name" value="PTA_PTB"/>
    <property type="match status" value="1"/>
</dbReference>
<dbReference type="SUPFAM" id="SSF47413">
    <property type="entry name" value="lambda repressor-like DNA-binding domains"/>
    <property type="match status" value="1"/>
</dbReference>
<comment type="caution">
    <text evidence="4">The sequence shown here is derived from an EMBL/GenBank/DDBJ whole genome shotgun (WGS) entry which is preliminary data.</text>
</comment>
<dbReference type="PROSITE" id="PS50943">
    <property type="entry name" value="HTH_CROC1"/>
    <property type="match status" value="1"/>
</dbReference>
<organism evidence="4 5">
    <name type="scientific">Geomonas silvestris</name>
    <dbReference type="NCBI Taxonomy" id="2740184"/>
    <lineage>
        <taxon>Bacteria</taxon>
        <taxon>Pseudomonadati</taxon>
        <taxon>Thermodesulfobacteriota</taxon>
        <taxon>Desulfuromonadia</taxon>
        <taxon>Geobacterales</taxon>
        <taxon>Geobacteraceae</taxon>
        <taxon>Geomonas</taxon>
    </lineage>
</organism>
<dbReference type="InterPro" id="IPR010982">
    <property type="entry name" value="Lambda_DNA-bd_dom_sf"/>
</dbReference>
<dbReference type="EMBL" id="BLXX01000010">
    <property type="protein sequence ID" value="GFO60763.1"/>
    <property type="molecule type" value="Genomic_DNA"/>
</dbReference>
<dbReference type="Pfam" id="PF07883">
    <property type="entry name" value="Cupin_2"/>
    <property type="match status" value="1"/>
</dbReference>
<keyword evidence="5" id="KW-1185">Reference proteome</keyword>
<dbReference type="RefSeq" id="WP_183355572.1">
    <property type="nucleotide sequence ID" value="NZ_BLXX01000010.1"/>
</dbReference>
<dbReference type="SMART" id="SM00530">
    <property type="entry name" value="HTH_XRE"/>
    <property type="match status" value="1"/>
</dbReference>